<evidence type="ECO:0000259" key="4">
    <source>
        <dbReference type="Pfam" id="PF00535"/>
    </source>
</evidence>
<dbReference type="NCBIfam" id="TIGR03965">
    <property type="entry name" value="mycofact_glyco"/>
    <property type="match status" value="1"/>
</dbReference>
<keyword evidence="3" id="KW-0808">Transferase</keyword>
<evidence type="ECO:0000256" key="3">
    <source>
        <dbReference type="ARBA" id="ARBA00022679"/>
    </source>
</evidence>
<evidence type="ECO:0000256" key="2">
    <source>
        <dbReference type="ARBA" id="ARBA00022676"/>
    </source>
</evidence>
<dbReference type="PANTHER" id="PTHR43685">
    <property type="entry name" value="GLYCOSYLTRANSFERASE"/>
    <property type="match status" value="1"/>
</dbReference>
<proteinExistence type="inferred from homology"/>
<comment type="similarity">
    <text evidence="1">Belongs to the glycosyltransferase 2 family.</text>
</comment>
<dbReference type="InterPro" id="IPR050834">
    <property type="entry name" value="Glycosyltransf_2"/>
</dbReference>
<reference evidence="5 6" key="1">
    <citation type="submission" date="2024-10" db="EMBL/GenBank/DDBJ databases">
        <title>The Natural Products Discovery Center: Release of the First 8490 Sequenced Strains for Exploring Actinobacteria Biosynthetic Diversity.</title>
        <authorList>
            <person name="Kalkreuter E."/>
            <person name="Kautsar S.A."/>
            <person name="Yang D."/>
            <person name="Bader C.D."/>
            <person name="Teijaro C.N."/>
            <person name="Fluegel L."/>
            <person name="Davis C.M."/>
            <person name="Simpson J.R."/>
            <person name="Lauterbach L."/>
            <person name="Steele A.D."/>
            <person name="Gui C."/>
            <person name="Meng S."/>
            <person name="Li G."/>
            <person name="Viehrig K."/>
            <person name="Ye F."/>
            <person name="Su P."/>
            <person name="Kiefer A.F."/>
            <person name="Nichols A."/>
            <person name="Cepeda A.J."/>
            <person name="Yan W."/>
            <person name="Fan B."/>
            <person name="Jiang Y."/>
            <person name="Adhikari A."/>
            <person name="Zheng C.-J."/>
            <person name="Schuster L."/>
            <person name="Cowan T.M."/>
            <person name="Smanski M.J."/>
            <person name="Chevrette M.G."/>
            <person name="De Carvalho L.P.S."/>
            <person name="Shen B."/>
        </authorList>
    </citation>
    <scope>NUCLEOTIDE SEQUENCE [LARGE SCALE GENOMIC DNA]</scope>
    <source>
        <strain evidence="5 6">NPDC001281</strain>
    </source>
</reference>
<accession>A0ABW6VF35</accession>
<protein>
    <submittedName>
        <fullName evidence="5">Mycofactocin biosynthesis glycosyltransferase MftF</fullName>
    </submittedName>
</protein>
<dbReference type="PANTHER" id="PTHR43685:SF5">
    <property type="entry name" value="GLYCOSYLTRANSFERASE EPSE-RELATED"/>
    <property type="match status" value="1"/>
</dbReference>
<organism evidence="5 6">
    <name type="scientific">Microtetraspora fusca</name>
    <dbReference type="NCBI Taxonomy" id="1997"/>
    <lineage>
        <taxon>Bacteria</taxon>
        <taxon>Bacillati</taxon>
        <taxon>Actinomycetota</taxon>
        <taxon>Actinomycetes</taxon>
        <taxon>Streptosporangiales</taxon>
        <taxon>Streptosporangiaceae</taxon>
        <taxon>Microtetraspora</taxon>
    </lineage>
</organism>
<keyword evidence="6" id="KW-1185">Reference proteome</keyword>
<dbReference type="RefSeq" id="WP_387346480.1">
    <property type="nucleotide sequence ID" value="NZ_JBIAXI010000027.1"/>
</dbReference>
<evidence type="ECO:0000313" key="6">
    <source>
        <dbReference type="Proteomes" id="UP001602119"/>
    </source>
</evidence>
<dbReference type="Pfam" id="PF00535">
    <property type="entry name" value="Glycos_transf_2"/>
    <property type="match status" value="1"/>
</dbReference>
<dbReference type="InterPro" id="IPR001173">
    <property type="entry name" value="Glyco_trans_2-like"/>
</dbReference>
<evidence type="ECO:0000313" key="5">
    <source>
        <dbReference type="EMBL" id="MFF4777974.1"/>
    </source>
</evidence>
<keyword evidence="2" id="KW-0328">Glycosyltransferase</keyword>
<dbReference type="Gene3D" id="3.90.550.10">
    <property type="entry name" value="Spore Coat Polysaccharide Biosynthesis Protein SpsA, Chain A"/>
    <property type="match status" value="1"/>
</dbReference>
<dbReference type="SUPFAM" id="SSF53448">
    <property type="entry name" value="Nucleotide-diphospho-sugar transferases"/>
    <property type="match status" value="1"/>
</dbReference>
<dbReference type="EMBL" id="JBIAXI010000027">
    <property type="protein sequence ID" value="MFF4777974.1"/>
    <property type="molecule type" value="Genomic_DNA"/>
</dbReference>
<comment type="caution">
    <text evidence="5">The sequence shown here is derived from an EMBL/GenBank/DDBJ whole genome shotgun (WGS) entry which is preliminary data.</text>
</comment>
<gene>
    <name evidence="5" type="primary">mftF</name>
    <name evidence="5" type="ORF">ACFY05_34625</name>
</gene>
<feature type="domain" description="Glycosyltransferase 2-like" evidence="4">
    <location>
        <begin position="86"/>
        <end position="194"/>
    </location>
</feature>
<dbReference type="Proteomes" id="UP001602119">
    <property type="component" value="Unassembled WGS sequence"/>
</dbReference>
<sequence length="481" mass="50675">MSDRLPDGFVVELGREVRAYDGGRTLVGGAPPRLIHLTGRAATILSGRRIRVADPWSERLAARLLALGMADPVARELPPVELSEVTVVVPVRDRPAELDRLLAGLGGRMAVIVVDDRSDDAAAVAGVAGRHGAELVALPRNVGPAGARNAGLARVRTPYVAFVDSDVVVDPDAVATLLRHFHHPGVAAVAPRVLGLDASAGRRQNWISRYEAVRSSLDLGPVPGTVRPRSPVGWVPSACLVARVAALGDGYAGGMRVAEDVDLVWRLAAAGWQVRYEPAVAVRHDHRTGFRSWLGRKAFYGTGAHTLARRHGAAVAPAVLAPWSVAAVGALLAQRRWSAPVAGAVLAGVSARLTRTVSRSDSPRRLAAALTGLGLAGALGQTSALLLRHWWPLSLAGCLVSRRVRRAVLVAALADGIVEYRKTRPRLDPVRFVVARRLDDLAYGAGVWAGAVRGRSARSLLPDVRGASGRPVSGPASGRSG</sequence>
<evidence type="ECO:0000256" key="1">
    <source>
        <dbReference type="ARBA" id="ARBA00006739"/>
    </source>
</evidence>
<name>A0ABW6VF35_MICFU</name>
<dbReference type="InterPro" id="IPR029044">
    <property type="entry name" value="Nucleotide-diphossugar_trans"/>
</dbReference>
<dbReference type="InterPro" id="IPR023981">
    <property type="entry name" value="MftF"/>
</dbReference>